<dbReference type="RefSeq" id="WP_202233085.1">
    <property type="nucleotide sequence ID" value="NZ_AP018365.1"/>
</dbReference>
<dbReference type="Proteomes" id="UP000595703">
    <property type="component" value="Chromosome"/>
</dbReference>
<accession>A0A7U3VML2</accession>
<sequence>MPDTAITPLAPAEAAVRLRAAGVRGFLGLDPVTQNDALIGRLLARHRATVYACGDTLLGARPNPDNPRQAEIATTGADPAPVLALAEFLRVYRRHLSLVAVTGTAEPAREALASSGFAETGRLRDHWYRSGDYHDALVHHLRLEPQ</sequence>
<reference evidence="1 2" key="3">
    <citation type="journal article" date="2011" name="Nat. Chem. Biol.">
        <title>Reveromycin A biosynthesis uses RevG and RevJ for stereospecific spiroacetal formation.</title>
        <authorList>
            <person name="Takahashi S."/>
            <person name="Toyoda A."/>
            <person name="Sekiyama Y."/>
            <person name="Takagi H."/>
            <person name="Nogawa T."/>
            <person name="Uramoto M."/>
            <person name="Suzuki R."/>
            <person name="Koshino H."/>
            <person name="Kumano T."/>
            <person name="Panthee S."/>
            <person name="Dairi T."/>
            <person name="Ishikawa J."/>
            <person name="Ikeda H."/>
            <person name="Sakaki Y."/>
            <person name="Osada H."/>
        </authorList>
    </citation>
    <scope>NUCLEOTIDE SEQUENCE [LARGE SCALE GENOMIC DNA]</scope>
    <source>
        <strain evidence="1 2">SN-593</strain>
    </source>
</reference>
<keyword evidence="2" id="KW-1185">Reference proteome</keyword>
<evidence type="ECO:0000313" key="1">
    <source>
        <dbReference type="EMBL" id="BBA96684.1"/>
    </source>
</evidence>
<dbReference type="AlphaFoldDB" id="A0A7U3VML2"/>
<gene>
    <name evidence="1" type="ORF">RVR_2098</name>
</gene>
<organism evidence="1 2">
    <name type="scientific">Actinacidiphila reveromycinica</name>
    <dbReference type="NCBI Taxonomy" id="659352"/>
    <lineage>
        <taxon>Bacteria</taxon>
        <taxon>Bacillati</taxon>
        <taxon>Actinomycetota</taxon>
        <taxon>Actinomycetes</taxon>
        <taxon>Kitasatosporales</taxon>
        <taxon>Streptomycetaceae</taxon>
        <taxon>Actinacidiphila</taxon>
    </lineage>
</organism>
<reference evidence="1 2" key="1">
    <citation type="journal article" date="2010" name="J. Bacteriol.">
        <title>Biochemical characterization of a novel indole prenyltransferase from Streptomyces sp. SN-593.</title>
        <authorList>
            <person name="Takahashi S."/>
            <person name="Takagi H."/>
            <person name="Toyoda A."/>
            <person name="Uramoto M."/>
            <person name="Nogawa T."/>
            <person name="Ueki M."/>
            <person name="Sakaki Y."/>
            <person name="Osada H."/>
        </authorList>
    </citation>
    <scope>NUCLEOTIDE SEQUENCE [LARGE SCALE GENOMIC DNA]</scope>
    <source>
        <strain evidence="1 2">SN-593</strain>
    </source>
</reference>
<protein>
    <submittedName>
        <fullName evidence="1">Uncharacterized protein</fullName>
    </submittedName>
</protein>
<name>A0A7U3VML2_9ACTN</name>
<evidence type="ECO:0000313" key="2">
    <source>
        <dbReference type="Proteomes" id="UP000595703"/>
    </source>
</evidence>
<proteinExistence type="predicted"/>
<dbReference type="KEGG" id="arev:RVR_2098"/>
<reference evidence="1 2" key="4">
    <citation type="journal article" date="2020" name="Sci. Rep.">
        <title>beta-carboline chemical signals induce reveromycin production through a LuxR family regulator in Streptomyces sp. SN-593.</title>
        <authorList>
            <person name="Panthee S."/>
            <person name="Kito N."/>
            <person name="Hayashi T."/>
            <person name="Shimizu T."/>
            <person name="Ishikawa J."/>
            <person name="Hamamoto H."/>
            <person name="Osada H."/>
            <person name="Takahashi S."/>
        </authorList>
    </citation>
    <scope>NUCLEOTIDE SEQUENCE [LARGE SCALE GENOMIC DNA]</scope>
    <source>
        <strain evidence="1 2">SN-593</strain>
    </source>
</reference>
<reference evidence="1 2" key="2">
    <citation type="journal article" date="2011" name="J. Antibiot.">
        <title>Furaquinocins I and J: novel polyketide isoprenoid hybrid compounds from Streptomyces reveromyceticus SN-593.</title>
        <authorList>
            <person name="Panthee S."/>
            <person name="Takahashi S."/>
            <person name="Takagi H."/>
            <person name="Nogawa T."/>
            <person name="Oowada E."/>
            <person name="Uramoto M."/>
            <person name="Osada H."/>
        </authorList>
    </citation>
    <scope>NUCLEOTIDE SEQUENCE [LARGE SCALE GENOMIC DNA]</scope>
    <source>
        <strain evidence="1 2">SN-593</strain>
    </source>
</reference>
<dbReference type="EMBL" id="AP018365">
    <property type="protein sequence ID" value="BBA96684.1"/>
    <property type="molecule type" value="Genomic_DNA"/>
</dbReference>